<accession>A0AA86Q4Z7</accession>
<evidence type="ECO:0000313" key="2">
    <source>
        <dbReference type="EMBL" id="CAL6085690.1"/>
    </source>
</evidence>
<dbReference type="EMBL" id="CAXDID020000387">
    <property type="protein sequence ID" value="CAL6085690.1"/>
    <property type="molecule type" value="Genomic_DNA"/>
</dbReference>
<gene>
    <name evidence="1" type="ORF">HINF_LOCUS37403</name>
    <name evidence="2" type="ORF">HINF_LOCUS62805</name>
</gene>
<organism evidence="1">
    <name type="scientific">Hexamita inflata</name>
    <dbReference type="NCBI Taxonomy" id="28002"/>
    <lineage>
        <taxon>Eukaryota</taxon>
        <taxon>Metamonada</taxon>
        <taxon>Diplomonadida</taxon>
        <taxon>Hexamitidae</taxon>
        <taxon>Hexamitinae</taxon>
        <taxon>Hexamita</taxon>
    </lineage>
</organism>
<protein>
    <submittedName>
        <fullName evidence="2">Hypothetical_protein</fullName>
    </submittedName>
</protein>
<reference evidence="2 3" key="2">
    <citation type="submission" date="2024-07" db="EMBL/GenBank/DDBJ databases">
        <authorList>
            <person name="Akdeniz Z."/>
        </authorList>
    </citation>
    <scope>NUCLEOTIDE SEQUENCE [LARGE SCALE GENOMIC DNA]</scope>
</reference>
<keyword evidence="3" id="KW-1185">Reference proteome</keyword>
<reference evidence="1" key="1">
    <citation type="submission" date="2023-06" db="EMBL/GenBank/DDBJ databases">
        <authorList>
            <person name="Kurt Z."/>
        </authorList>
    </citation>
    <scope>NUCLEOTIDE SEQUENCE</scope>
</reference>
<proteinExistence type="predicted"/>
<dbReference type="Proteomes" id="UP001642409">
    <property type="component" value="Unassembled WGS sequence"/>
</dbReference>
<evidence type="ECO:0000313" key="3">
    <source>
        <dbReference type="Proteomes" id="UP001642409"/>
    </source>
</evidence>
<dbReference type="AlphaFoldDB" id="A0AA86Q4Z7"/>
<sequence length="266" mass="30174">MLYFLSIQNLVSPIYTPVHGFSLSYLSNISNVIDAIECEDAIFIIIQNNSILGMGDHDYFFGENSQLDFTNIKVIDAAKLSCDQSKLSYLSTSGQFFQEDKGIFIKQDLGVQNIRQLILQEDSQFILSDQGIYFRGRCSEDNKHCGSLEAKTYVQFTLIPTKITAKNIKSIYVEVFAIGNNFFDVLPSIVSDVTDEFVHFIGSGITSVRIGFEQSINSFAVYYVKLNSLYLYAMKQETCIQKNVHDFITYGEPDPEYSRDTKKQCS</sequence>
<name>A0AA86Q4Z7_9EUKA</name>
<dbReference type="EMBL" id="CATOUU010000803">
    <property type="protein sequence ID" value="CAI9949758.1"/>
    <property type="molecule type" value="Genomic_DNA"/>
</dbReference>
<comment type="caution">
    <text evidence="1">The sequence shown here is derived from an EMBL/GenBank/DDBJ whole genome shotgun (WGS) entry which is preliminary data.</text>
</comment>
<evidence type="ECO:0000313" key="1">
    <source>
        <dbReference type="EMBL" id="CAI9949758.1"/>
    </source>
</evidence>